<evidence type="ECO:0000256" key="1">
    <source>
        <dbReference type="ARBA" id="ARBA00011738"/>
    </source>
</evidence>
<dbReference type="InterPro" id="IPR013780">
    <property type="entry name" value="Glyco_hydro_b"/>
</dbReference>
<feature type="compositionally biased region" description="Basic residues" evidence="7">
    <location>
        <begin position="37"/>
        <end position="55"/>
    </location>
</feature>
<feature type="domain" description="Glycosyl hydrolase family 13 catalytic" evidence="8">
    <location>
        <begin position="260"/>
        <end position="614"/>
    </location>
</feature>
<dbReference type="PANTHER" id="PTHR47786">
    <property type="entry name" value="ALPHA-1,4-GLUCAN:MALTOSE-1-PHOSPHATE MALTOSYLTRANSFERASE"/>
    <property type="match status" value="1"/>
</dbReference>
<comment type="catalytic activity">
    <reaction evidence="5 6">
        <text>alpha-maltose 1-phosphate + [(1-&gt;4)-alpha-D-glucosyl](n) = [(1-&gt;4)-alpha-D-glucosyl](n+2) + phosphate</text>
        <dbReference type="Rhea" id="RHEA:42692"/>
        <dbReference type="Rhea" id="RHEA-COMP:9584"/>
        <dbReference type="Rhea" id="RHEA-COMP:10183"/>
        <dbReference type="ChEBI" id="CHEBI:15444"/>
        <dbReference type="ChEBI" id="CHEBI:43474"/>
        <dbReference type="ChEBI" id="CHEBI:63576"/>
        <dbReference type="EC" id="2.4.99.16"/>
    </reaction>
</comment>
<feature type="active site" description="Proton donor" evidence="6">
    <location>
        <position position="477"/>
    </location>
</feature>
<feature type="site" description="Transition state stabilizer" evidence="6">
    <location>
        <position position="534"/>
    </location>
</feature>
<dbReference type="EMBL" id="JASPDQ010000029">
    <property type="protein sequence ID" value="MDK8602659.1"/>
    <property type="molecule type" value="Genomic_DNA"/>
</dbReference>
<protein>
    <recommendedName>
        <fullName evidence="6">Alpha-1,4-glucan:maltose-1-phosphate maltosyltransferase</fullName>
        <shortName evidence="6">GMPMT</shortName>
        <ecNumber evidence="6">2.4.99.16</ecNumber>
    </recommendedName>
    <alternativeName>
        <fullName evidence="6">(1-&gt;4)-alpha-D-glucan:maltose-1-phosphate alpha-D-maltosyltransferase</fullName>
    </alternativeName>
</protein>
<dbReference type="Pfam" id="PF00128">
    <property type="entry name" value="Alpha-amylase"/>
    <property type="match status" value="1"/>
</dbReference>
<reference evidence="9" key="1">
    <citation type="submission" date="2023-05" db="EMBL/GenBank/DDBJ databases">
        <title>Genomic Catalog of Human Bladder Bacteria.</title>
        <authorList>
            <person name="Du J."/>
        </authorList>
    </citation>
    <scope>NUCLEOTIDE SEQUENCE</scope>
    <source>
        <strain evidence="9">UMB1304A</strain>
    </source>
</reference>
<feature type="active site" description="Nucleophile" evidence="6">
    <location>
        <position position="448"/>
    </location>
</feature>
<feature type="binding site" evidence="6">
    <location>
        <begin position="587"/>
        <end position="588"/>
    </location>
    <ligand>
        <name>alpha-maltose 1-phosphate</name>
        <dbReference type="ChEBI" id="CHEBI:63576"/>
    </ligand>
</feature>
<evidence type="ECO:0000256" key="5">
    <source>
        <dbReference type="ARBA" id="ARBA00048735"/>
    </source>
</evidence>
<accession>A0AAW6ZJL9</accession>
<keyword evidence="3 6" id="KW-0808">Transferase</keyword>
<feature type="binding site" evidence="6">
    <location>
        <position position="318"/>
    </location>
    <ligand>
        <name>alpha-maltose 1-phosphate</name>
        <dbReference type="ChEBI" id="CHEBI:63576"/>
    </ligand>
</feature>
<dbReference type="GO" id="GO:0030979">
    <property type="term" value="P:alpha-glucan biosynthetic process"/>
    <property type="evidence" value="ECO:0007669"/>
    <property type="project" value="UniProtKB-UniRule"/>
</dbReference>
<evidence type="ECO:0000256" key="4">
    <source>
        <dbReference type="ARBA" id="ARBA00023277"/>
    </source>
</evidence>
<dbReference type="InterPro" id="IPR049171">
    <property type="entry name" value="GLGE_C"/>
</dbReference>
<gene>
    <name evidence="6" type="primary">glgE</name>
    <name evidence="9" type="ORF">QP858_09340</name>
</gene>
<proteinExistence type="inferred from homology"/>
<dbReference type="GO" id="GO:0004553">
    <property type="term" value="F:hydrolase activity, hydrolyzing O-glycosyl compounds"/>
    <property type="evidence" value="ECO:0007669"/>
    <property type="project" value="InterPro"/>
</dbReference>
<dbReference type="EC" id="2.4.99.16" evidence="6"/>
<dbReference type="InterPro" id="IPR013783">
    <property type="entry name" value="Ig-like_fold"/>
</dbReference>
<feature type="region of interest" description="Disordered" evidence="7">
    <location>
        <begin position="1"/>
        <end position="60"/>
    </location>
</feature>
<dbReference type="Pfam" id="PF11896">
    <property type="entry name" value="GlgE_dom_N_S"/>
    <property type="match status" value="1"/>
</dbReference>
<dbReference type="Gene3D" id="2.60.40.1180">
    <property type="entry name" value="Golgi alpha-mannosidase II"/>
    <property type="match status" value="1"/>
</dbReference>
<dbReference type="InterPro" id="IPR017853">
    <property type="entry name" value="GH"/>
</dbReference>
<evidence type="ECO:0000313" key="10">
    <source>
        <dbReference type="Proteomes" id="UP001225576"/>
    </source>
</evidence>
<comment type="caution">
    <text evidence="9">The sequence shown here is derived from an EMBL/GenBank/DDBJ whole genome shotgun (WGS) entry which is preliminary data.</text>
</comment>
<feature type="binding site" evidence="6">
    <location>
        <position position="378"/>
    </location>
    <ligand>
        <name>alpha-maltose 1-phosphate</name>
        <dbReference type="ChEBI" id="CHEBI:63576"/>
    </ligand>
</feature>
<comment type="subunit">
    <text evidence="1 6">Homodimer.</text>
</comment>
<dbReference type="PANTHER" id="PTHR47786:SF2">
    <property type="entry name" value="GLYCOSYL HYDROLASE FAMILY 13 CATALYTIC DOMAIN-CONTAINING PROTEIN"/>
    <property type="match status" value="1"/>
</dbReference>
<dbReference type="HAMAP" id="MF_02124">
    <property type="entry name" value="GlgE"/>
    <property type="match status" value="1"/>
</dbReference>
<feature type="compositionally biased region" description="Polar residues" evidence="7">
    <location>
        <begin position="1"/>
        <end position="10"/>
    </location>
</feature>
<dbReference type="AlphaFoldDB" id="A0AAW6ZJL9"/>
<dbReference type="InterPro" id="IPR021828">
    <property type="entry name" value="GlgE_dom_N/S"/>
</dbReference>
<dbReference type="CDD" id="cd11344">
    <property type="entry name" value="AmyAc_GlgE_like"/>
    <property type="match status" value="1"/>
</dbReference>
<organism evidence="9 10">
    <name type="scientific">Trueperella bernardiae</name>
    <dbReference type="NCBI Taxonomy" id="59561"/>
    <lineage>
        <taxon>Bacteria</taxon>
        <taxon>Bacillati</taxon>
        <taxon>Actinomycetota</taxon>
        <taxon>Actinomycetes</taxon>
        <taxon>Actinomycetales</taxon>
        <taxon>Actinomycetaceae</taxon>
        <taxon>Trueperella</taxon>
    </lineage>
</organism>
<evidence type="ECO:0000259" key="8">
    <source>
        <dbReference type="SMART" id="SM00642"/>
    </source>
</evidence>
<dbReference type="Proteomes" id="UP001225576">
    <property type="component" value="Unassembled WGS sequence"/>
</dbReference>
<dbReference type="Gene3D" id="3.20.20.80">
    <property type="entry name" value="Glycosidases"/>
    <property type="match status" value="1"/>
</dbReference>
<dbReference type="RefSeq" id="WP_062613479.1">
    <property type="nucleotide sequence ID" value="NZ_CALTZF010000002.1"/>
</dbReference>
<dbReference type="SUPFAM" id="SSF51445">
    <property type="entry name" value="(Trans)glycosidases"/>
    <property type="match status" value="1"/>
</dbReference>
<dbReference type="Gene3D" id="2.60.40.10">
    <property type="entry name" value="Immunoglobulins"/>
    <property type="match status" value="1"/>
</dbReference>
<keyword evidence="4 6" id="KW-0119">Carbohydrate metabolism</keyword>
<dbReference type="Pfam" id="PF21702">
    <property type="entry name" value="GLGE_C"/>
    <property type="match status" value="1"/>
</dbReference>
<dbReference type="GO" id="GO:0016758">
    <property type="term" value="F:hexosyltransferase activity"/>
    <property type="evidence" value="ECO:0007669"/>
    <property type="project" value="UniProtKB-UniRule"/>
</dbReference>
<evidence type="ECO:0000256" key="7">
    <source>
        <dbReference type="SAM" id="MobiDB-lite"/>
    </source>
</evidence>
<name>A0AAW6ZJL9_9ACTO</name>
<keyword evidence="2 6" id="KW-0328">Glycosyltransferase</keyword>
<evidence type="ECO:0000256" key="2">
    <source>
        <dbReference type="ARBA" id="ARBA00022676"/>
    </source>
</evidence>
<dbReference type="Gene3D" id="1.20.58.80">
    <property type="entry name" value="Phosphotransferase system, lactose/cellobiose-type IIA subunit"/>
    <property type="match status" value="1"/>
</dbReference>
<feature type="binding site" evidence="6">
    <location>
        <position position="449"/>
    </location>
    <ligand>
        <name>alpha-maltose 1-phosphate</name>
        <dbReference type="ChEBI" id="CHEBI:63576"/>
    </ligand>
</feature>
<evidence type="ECO:0000256" key="3">
    <source>
        <dbReference type="ARBA" id="ARBA00022679"/>
    </source>
</evidence>
<feature type="compositionally biased region" description="Low complexity" evidence="7">
    <location>
        <begin position="12"/>
        <end position="36"/>
    </location>
</feature>
<comment type="similarity">
    <text evidence="6">Belongs to the glycosyl hydrolase 13 family. GlgE subfamily.</text>
</comment>
<comment type="function">
    <text evidence="6">Maltosyltransferase that uses maltose 1-phosphate (M1P) as the sugar donor to elongate linear or branched alpha-(1-&gt;4)-glucans. Is involved in a branched alpha-glucan biosynthetic pathway from trehalose, together with TreS, Mak and GlgB.</text>
</comment>
<sequence length="727" mass="81110">MKNVTSNDFTQPAVPASAAEAATKAPAGKAPAVAKAPAKKPAARKPRATTRRTTKATKAAEAPTLGRIPIVDVQPSLQNGAWPAKGTQGEAFPVTATVFREGHDQFGAAAVLVDPEGREVQESIMYDSHPGLNIYKGWLTPTHPGTWEFFVRAWSDPVATWYHDADIKLNAGQDTELVFLEGARVLTRAMEKMPARSEERKILRDAISVMKRDRVAINLRFAAATSEDVRRALATYPLRDLVTESARLKVNVDRERALVGSWYEFFPRSAGCYYDAAAEKWVSGTLKTAAEALDRIAAMGFDVVYLTPIHPIGETNKKGRNNSLDSIPEDPGSPYAIGSADGGHDAIHPDLGTFEDFDAFVARARELGMEVALDIALQCSPDHPWLKEHPEWFTTRVDGTIAYAENPPKKYQDIYPLNFDNDPEGIYQEIKRILKLWVSHGVTLFRVDNPHTKPVMFWKRLLEEFRAEHPEVIFLAEAFTKPPMLQTLGAVGFHQSYNYFAWRNEKKEIEDYLWELSAESDSRVRPAFWPTTHDILTPYMQRGGVPAFKIRAILAATGSPTWGIYSGYELAENVARPGAEEQIDNEKYEYKSRDWSSAEAFGISDLLTKLNDVRSRHLALRRLRNVRINPTNNDNILCFSKVSHPEESADGSVDMVIVVLNLNPFETHSATIDLDLSVFGTSARWDGSPAIEVYDELTGASFRWNDRPYVNLDPNGTVAHILSVKVL</sequence>
<evidence type="ECO:0000256" key="6">
    <source>
        <dbReference type="HAMAP-Rule" id="MF_02124"/>
    </source>
</evidence>
<evidence type="ECO:0000313" key="9">
    <source>
        <dbReference type="EMBL" id="MDK8602659.1"/>
    </source>
</evidence>
<feature type="binding site" evidence="6">
    <location>
        <position position="413"/>
    </location>
    <ligand>
        <name>alpha-maltose 1-phosphate</name>
        <dbReference type="ChEBI" id="CHEBI:63576"/>
    </ligand>
</feature>
<dbReference type="InterPro" id="IPR026585">
    <property type="entry name" value="GlgE"/>
</dbReference>
<dbReference type="SMART" id="SM00642">
    <property type="entry name" value="Aamy"/>
    <property type="match status" value="1"/>
</dbReference>
<dbReference type="InterPro" id="IPR006047">
    <property type="entry name" value="GH13_cat_dom"/>
</dbReference>